<evidence type="ECO:0000256" key="6">
    <source>
        <dbReference type="ARBA" id="ARBA00022842"/>
    </source>
</evidence>
<organism evidence="11 12">
    <name type="scientific">Candidatus Cryptobacteroides merdigallinarum</name>
    <dbReference type="NCBI Taxonomy" id="2840770"/>
    <lineage>
        <taxon>Bacteria</taxon>
        <taxon>Pseudomonadati</taxon>
        <taxon>Bacteroidota</taxon>
        <taxon>Bacteroidia</taxon>
        <taxon>Bacteroidales</taxon>
        <taxon>Candidatus Cryptobacteroides</taxon>
    </lineage>
</organism>
<dbReference type="InterPro" id="IPR020922">
    <property type="entry name" value="dITP/XTP_pyrophosphatase"/>
</dbReference>
<feature type="binding site" evidence="10">
    <location>
        <position position="69"/>
    </location>
    <ligand>
        <name>substrate</name>
    </ligand>
</feature>
<comment type="caution">
    <text evidence="11">The sequence shown here is derived from an EMBL/GenBank/DDBJ whole genome shotgun (WGS) entry which is preliminary data.</text>
</comment>
<evidence type="ECO:0000313" key="12">
    <source>
        <dbReference type="Proteomes" id="UP000810252"/>
    </source>
</evidence>
<dbReference type="InterPro" id="IPR029001">
    <property type="entry name" value="ITPase-like_fam"/>
</dbReference>
<feature type="binding site" evidence="10">
    <location>
        <begin position="7"/>
        <end position="12"/>
    </location>
    <ligand>
        <name>substrate</name>
    </ligand>
</feature>
<comment type="catalytic activity">
    <reaction evidence="8 10">
        <text>dITP + H2O = dIMP + diphosphate + H(+)</text>
        <dbReference type="Rhea" id="RHEA:28342"/>
        <dbReference type="ChEBI" id="CHEBI:15377"/>
        <dbReference type="ChEBI" id="CHEBI:15378"/>
        <dbReference type="ChEBI" id="CHEBI:33019"/>
        <dbReference type="ChEBI" id="CHEBI:61194"/>
        <dbReference type="ChEBI" id="CHEBI:61382"/>
        <dbReference type="EC" id="3.6.1.66"/>
    </reaction>
</comment>
<reference evidence="11" key="1">
    <citation type="submission" date="2020-10" db="EMBL/GenBank/DDBJ databases">
        <authorList>
            <person name="Gilroy R."/>
        </authorList>
    </citation>
    <scope>NUCLEOTIDE SEQUENCE</scope>
    <source>
        <strain evidence="11">20514</strain>
    </source>
</reference>
<evidence type="ECO:0000256" key="4">
    <source>
        <dbReference type="ARBA" id="ARBA00022741"/>
    </source>
</evidence>
<comment type="subunit">
    <text evidence="2 10">Homodimer.</text>
</comment>
<dbReference type="GO" id="GO:0000166">
    <property type="term" value="F:nucleotide binding"/>
    <property type="evidence" value="ECO:0007669"/>
    <property type="project" value="UniProtKB-KW"/>
</dbReference>
<keyword evidence="7 10" id="KW-0546">Nucleotide metabolism</keyword>
<evidence type="ECO:0000256" key="2">
    <source>
        <dbReference type="ARBA" id="ARBA00011738"/>
    </source>
</evidence>
<protein>
    <recommendedName>
        <fullName evidence="10">dITP/XTP pyrophosphatase</fullName>
        <ecNumber evidence="10">3.6.1.66</ecNumber>
    </recommendedName>
    <alternativeName>
        <fullName evidence="10">Non-canonical purine NTP pyrophosphatase</fullName>
    </alternativeName>
    <alternativeName>
        <fullName evidence="10">Non-standard purine NTP pyrophosphatase</fullName>
    </alternativeName>
    <alternativeName>
        <fullName evidence="10">Nucleoside-triphosphate diphosphatase</fullName>
    </alternativeName>
    <alternativeName>
        <fullName evidence="10">Nucleoside-triphosphate pyrophosphatase</fullName>
        <shortName evidence="10">NTPase</shortName>
    </alternativeName>
</protein>
<dbReference type="PANTHER" id="PTHR11067:SF9">
    <property type="entry name" value="INOSINE TRIPHOSPHATE PYROPHOSPHATASE"/>
    <property type="match status" value="1"/>
</dbReference>
<dbReference type="GO" id="GO:0036220">
    <property type="term" value="F:ITP diphosphatase activity"/>
    <property type="evidence" value="ECO:0007669"/>
    <property type="project" value="UniProtKB-UniRule"/>
</dbReference>
<dbReference type="Proteomes" id="UP000810252">
    <property type="component" value="Unassembled WGS sequence"/>
</dbReference>
<comment type="cofactor">
    <cofactor evidence="10">
        <name>Mg(2+)</name>
        <dbReference type="ChEBI" id="CHEBI:18420"/>
    </cofactor>
    <text evidence="10">Binds 1 Mg(2+) ion per subunit.</text>
</comment>
<evidence type="ECO:0000313" key="11">
    <source>
        <dbReference type="EMBL" id="MBO8448530.1"/>
    </source>
</evidence>
<evidence type="ECO:0000256" key="5">
    <source>
        <dbReference type="ARBA" id="ARBA00022801"/>
    </source>
</evidence>
<dbReference type="GO" id="GO:0035870">
    <property type="term" value="F:dITP diphosphatase activity"/>
    <property type="evidence" value="ECO:0007669"/>
    <property type="project" value="UniProtKB-UniRule"/>
</dbReference>
<gene>
    <name evidence="11" type="ORF">IAC29_04580</name>
</gene>
<dbReference type="Gene3D" id="3.90.950.10">
    <property type="match status" value="1"/>
</dbReference>
<dbReference type="Pfam" id="PF01725">
    <property type="entry name" value="Ham1p_like"/>
    <property type="match status" value="1"/>
</dbReference>
<feature type="binding site" evidence="10">
    <location>
        <begin position="164"/>
        <end position="167"/>
    </location>
    <ligand>
        <name>substrate</name>
    </ligand>
</feature>
<keyword evidence="4 10" id="KW-0547">Nucleotide-binding</keyword>
<dbReference type="GO" id="GO:0009146">
    <property type="term" value="P:purine nucleoside triphosphate catabolic process"/>
    <property type="evidence" value="ECO:0007669"/>
    <property type="project" value="UniProtKB-UniRule"/>
</dbReference>
<dbReference type="EC" id="3.6.1.66" evidence="10"/>
<dbReference type="HAMAP" id="MF_01405">
    <property type="entry name" value="Non_canon_purine_NTPase"/>
    <property type="match status" value="1"/>
</dbReference>
<dbReference type="PANTHER" id="PTHR11067">
    <property type="entry name" value="INOSINE TRIPHOSPHATE PYROPHOSPHATASE/HAM1 PROTEIN"/>
    <property type="match status" value="1"/>
</dbReference>
<proteinExistence type="inferred from homology"/>
<dbReference type="CDD" id="cd00515">
    <property type="entry name" value="HAM1"/>
    <property type="match status" value="1"/>
</dbReference>
<dbReference type="InterPro" id="IPR002637">
    <property type="entry name" value="RdgB/HAM1"/>
</dbReference>
<dbReference type="GO" id="GO:0009117">
    <property type="term" value="P:nucleotide metabolic process"/>
    <property type="evidence" value="ECO:0007669"/>
    <property type="project" value="UniProtKB-KW"/>
</dbReference>
<evidence type="ECO:0000256" key="10">
    <source>
        <dbReference type="HAMAP-Rule" id="MF_01405"/>
    </source>
</evidence>
<accession>A0A9D9HBX0</accession>
<reference evidence="11" key="2">
    <citation type="journal article" date="2021" name="PeerJ">
        <title>Extensive microbial diversity within the chicken gut microbiome revealed by metagenomics and culture.</title>
        <authorList>
            <person name="Gilroy R."/>
            <person name="Ravi A."/>
            <person name="Getino M."/>
            <person name="Pursley I."/>
            <person name="Horton D.L."/>
            <person name="Alikhan N.F."/>
            <person name="Baker D."/>
            <person name="Gharbi K."/>
            <person name="Hall N."/>
            <person name="Watson M."/>
            <person name="Adriaenssens E.M."/>
            <person name="Foster-Nyarko E."/>
            <person name="Jarju S."/>
            <person name="Secka A."/>
            <person name="Antonio M."/>
            <person name="Oren A."/>
            <person name="Chaudhuri R.R."/>
            <person name="La Ragione R."/>
            <person name="Hildebrand F."/>
            <person name="Pallen M.J."/>
        </authorList>
    </citation>
    <scope>NUCLEOTIDE SEQUENCE</scope>
    <source>
        <strain evidence="11">20514</strain>
    </source>
</reference>
<comment type="similarity">
    <text evidence="1 10">Belongs to the HAM1 NTPase family.</text>
</comment>
<feature type="binding site" evidence="10">
    <location>
        <position position="68"/>
    </location>
    <ligand>
        <name>Mg(2+)</name>
        <dbReference type="ChEBI" id="CHEBI:18420"/>
    </ligand>
</feature>
<dbReference type="FunFam" id="3.90.950.10:FF:000001">
    <property type="entry name" value="dITP/XTP pyrophosphatase"/>
    <property type="match status" value="1"/>
</dbReference>
<sequence>MKMVFATGNSGKLREASEILGKGFELVTPAQMGITEDIPETGATLRANSQQKADFIWQNCHTDCFADDTGLEVDSLGGAPGVHTARYAGDDKDFGRNMDKLLTELSRKEMEASLMASMGIAPKKNLRKARFRSVVTLILGGRKFFFDGVLEGTIARSRAGKGGFGYDPVFIADDYPSVTLAEITEEQKNSISHRGKALRAMSEFLADHA</sequence>
<comment type="catalytic activity">
    <reaction evidence="9 10">
        <text>XTP + H2O = XMP + diphosphate + H(+)</text>
        <dbReference type="Rhea" id="RHEA:28610"/>
        <dbReference type="ChEBI" id="CHEBI:15377"/>
        <dbReference type="ChEBI" id="CHEBI:15378"/>
        <dbReference type="ChEBI" id="CHEBI:33019"/>
        <dbReference type="ChEBI" id="CHEBI:57464"/>
        <dbReference type="ChEBI" id="CHEBI:61314"/>
        <dbReference type="EC" id="3.6.1.66"/>
    </reaction>
</comment>
<feature type="binding site" evidence="10">
    <location>
        <position position="188"/>
    </location>
    <ligand>
        <name>substrate</name>
    </ligand>
</feature>
<dbReference type="SUPFAM" id="SSF52972">
    <property type="entry name" value="ITPase-like"/>
    <property type="match status" value="1"/>
</dbReference>
<comment type="caution">
    <text evidence="10">Lacks conserved residue(s) required for the propagation of feature annotation.</text>
</comment>
<dbReference type="AlphaFoldDB" id="A0A9D9HBX0"/>
<dbReference type="GO" id="GO:0036222">
    <property type="term" value="F:XTP diphosphatase activity"/>
    <property type="evidence" value="ECO:0007669"/>
    <property type="project" value="UniProtKB-UniRule"/>
</dbReference>
<evidence type="ECO:0000256" key="7">
    <source>
        <dbReference type="ARBA" id="ARBA00023080"/>
    </source>
</evidence>
<evidence type="ECO:0000256" key="3">
    <source>
        <dbReference type="ARBA" id="ARBA00022723"/>
    </source>
</evidence>
<feature type="binding site" evidence="10">
    <location>
        <begin position="193"/>
        <end position="194"/>
    </location>
    <ligand>
        <name>substrate</name>
    </ligand>
</feature>
<dbReference type="GO" id="GO:0017111">
    <property type="term" value="F:ribonucleoside triphosphate phosphatase activity"/>
    <property type="evidence" value="ECO:0007669"/>
    <property type="project" value="InterPro"/>
</dbReference>
<dbReference type="EMBL" id="JADIMQ010000067">
    <property type="protein sequence ID" value="MBO8448530.1"/>
    <property type="molecule type" value="Genomic_DNA"/>
</dbReference>
<feature type="active site" description="Proton acceptor" evidence="10">
    <location>
        <position position="68"/>
    </location>
</feature>
<keyword evidence="6 10" id="KW-0460">Magnesium</keyword>
<dbReference type="GO" id="GO:0046872">
    <property type="term" value="F:metal ion binding"/>
    <property type="evidence" value="ECO:0007669"/>
    <property type="project" value="UniProtKB-KW"/>
</dbReference>
<name>A0A9D9HBX0_9BACT</name>
<keyword evidence="5 10" id="KW-0378">Hydrolase</keyword>
<evidence type="ECO:0000256" key="1">
    <source>
        <dbReference type="ARBA" id="ARBA00008023"/>
    </source>
</evidence>
<comment type="catalytic activity">
    <reaction evidence="10">
        <text>ITP + H2O = IMP + diphosphate + H(+)</text>
        <dbReference type="Rhea" id="RHEA:29399"/>
        <dbReference type="ChEBI" id="CHEBI:15377"/>
        <dbReference type="ChEBI" id="CHEBI:15378"/>
        <dbReference type="ChEBI" id="CHEBI:33019"/>
        <dbReference type="ChEBI" id="CHEBI:58053"/>
        <dbReference type="ChEBI" id="CHEBI:61402"/>
        <dbReference type="EC" id="3.6.1.66"/>
    </reaction>
</comment>
<evidence type="ECO:0000256" key="8">
    <source>
        <dbReference type="ARBA" id="ARBA00051875"/>
    </source>
</evidence>
<comment type="function">
    <text evidence="10">Pyrophosphatase that catalyzes the hydrolysis of nucleoside triphosphates to their monophosphate derivatives, with a high preference for the non-canonical purine nucleotides XTP (xanthosine triphosphate), dITP (deoxyinosine triphosphate) and ITP. Seems to function as a house-cleaning enzyme that removes non-canonical purine nucleotides from the nucleotide pool, thus preventing their incorporation into DNA/RNA and avoiding chromosomal lesions.</text>
</comment>
<keyword evidence="3 10" id="KW-0479">Metal-binding</keyword>
<dbReference type="GO" id="GO:0005829">
    <property type="term" value="C:cytosol"/>
    <property type="evidence" value="ECO:0007669"/>
    <property type="project" value="TreeGrafter"/>
</dbReference>
<evidence type="ECO:0000256" key="9">
    <source>
        <dbReference type="ARBA" id="ARBA00052017"/>
    </source>
</evidence>